<sequence>MIRGHIDLATRARVEGWIHSDRVPLAGARVLAFHDETCVGGGRVDVFRQDLADAGLGDGCVGFGFPVALRSDQDPRVLDVRLEGGTLLLKQGACALSPREAMGADRRRQGRDPAALSWMLARGWLDQRRHDALRGLARFGAHPLQLQIERRGRDVASVCDEVALEAADLIEFHVHTAIDCEIREDVRPADLAAIRREVRASFPFSPPVIGLWAPGPHHLDLVEGSHLADGEAEPGAGVEYAFGGRTLLLADLDAAIGFRGGDASTPFTAFVPCRPEERP</sequence>
<dbReference type="AlphaFoldDB" id="A0A1H0F2V7"/>
<dbReference type="EMBL" id="FNIT01000002">
    <property type="protein sequence ID" value="SDN88972.1"/>
    <property type="molecule type" value="Genomic_DNA"/>
</dbReference>
<organism evidence="1 2">
    <name type="scientific">Aureimonas jatrophae</name>
    <dbReference type="NCBI Taxonomy" id="1166073"/>
    <lineage>
        <taxon>Bacteria</taxon>
        <taxon>Pseudomonadati</taxon>
        <taxon>Pseudomonadota</taxon>
        <taxon>Alphaproteobacteria</taxon>
        <taxon>Hyphomicrobiales</taxon>
        <taxon>Aurantimonadaceae</taxon>
        <taxon>Aureimonas</taxon>
    </lineage>
</organism>
<dbReference type="OrthoDB" id="7173347at2"/>
<proteinExistence type="predicted"/>
<gene>
    <name evidence="1" type="ORF">SAMN05192530_102332</name>
</gene>
<evidence type="ECO:0000313" key="1">
    <source>
        <dbReference type="EMBL" id="SDN88972.1"/>
    </source>
</evidence>
<protein>
    <submittedName>
        <fullName evidence="1">Uncharacterized protein</fullName>
    </submittedName>
</protein>
<accession>A0A1H0F2V7</accession>
<reference evidence="1 2" key="1">
    <citation type="submission" date="2016-10" db="EMBL/GenBank/DDBJ databases">
        <authorList>
            <person name="de Groot N.N."/>
        </authorList>
    </citation>
    <scope>NUCLEOTIDE SEQUENCE [LARGE SCALE GENOMIC DNA]</scope>
    <source>
        <strain evidence="2">L7-484,KACC 16230,DSM 25025</strain>
    </source>
</reference>
<keyword evidence="2" id="KW-1185">Reference proteome</keyword>
<dbReference type="Proteomes" id="UP000198793">
    <property type="component" value="Unassembled WGS sequence"/>
</dbReference>
<dbReference type="RefSeq" id="WP_090670466.1">
    <property type="nucleotide sequence ID" value="NZ_FNIT01000002.1"/>
</dbReference>
<dbReference type="STRING" id="1166073.SAMN05192530_102332"/>
<name>A0A1H0F2V7_9HYPH</name>
<evidence type="ECO:0000313" key="2">
    <source>
        <dbReference type="Proteomes" id="UP000198793"/>
    </source>
</evidence>